<dbReference type="Gene3D" id="1.20.58.1710">
    <property type="match status" value="1"/>
</dbReference>
<comment type="caution">
    <text evidence="2">The sequence shown here is derived from an EMBL/GenBank/DDBJ whole genome shotgun (WGS) entry which is preliminary data.</text>
</comment>
<keyword evidence="3" id="KW-1185">Reference proteome</keyword>
<feature type="compositionally biased region" description="Acidic residues" evidence="1">
    <location>
        <begin position="189"/>
        <end position="205"/>
    </location>
</feature>
<feature type="compositionally biased region" description="Pro residues" evidence="1">
    <location>
        <begin position="222"/>
        <end position="235"/>
    </location>
</feature>
<organism evidence="2 3">
    <name type="scientific">Clathrus columnatus</name>
    <dbReference type="NCBI Taxonomy" id="1419009"/>
    <lineage>
        <taxon>Eukaryota</taxon>
        <taxon>Fungi</taxon>
        <taxon>Dikarya</taxon>
        <taxon>Basidiomycota</taxon>
        <taxon>Agaricomycotina</taxon>
        <taxon>Agaricomycetes</taxon>
        <taxon>Phallomycetidae</taxon>
        <taxon>Phallales</taxon>
        <taxon>Clathraceae</taxon>
        <taxon>Clathrus</taxon>
    </lineage>
</organism>
<feature type="region of interest" description="Disordered" evidence="1">
    <location>
        <begin position="184"/>
        <end position="282"/>
    </location>
</feature>
<evidence type="ECO:0000313" key="3">
    <source>
        <dbReference type="Proteomes" id="UP001050691"/>
    </source>
</evidence>
<evidence type="ECO:0008006" key="4">
    <source>
        <dbReference type="Google" id="ProtNLM"/>
    </source>
</evidence>
<reference evidence="2" key="1">
    <citation type="submission" date="2021-10" db="EMBL/GenBank/DDBJ databases">
        <title>De novo Genome Assembly of Clathrus columnatus (Basidiomycota, Fungi) Using Illumina and Nanopore Sequence Data.</title>
        <authorList>
            <person name="Ogiso-Tanaka E."/>
            <person name="Itagaki H."/>
            <person name="Hosoya T."/>
            <person name="Hosaka K."/>
        </authorList>
    </citation>
    <scope>NUCLEOTIDE SEQUENCE</scope>
    <source>
        <strain evidence="2">MO-923</strain>
    </source>
</reference>
<protein>
    <recommendedName>
        <fullName evidence="4">Mediator of RNA polymerase II transcription subunit 8</fullName>
    </recommendedName>
</protein>
<proteinExistence type="predicted"/>
<evidence type="ECO:0000313" key="2">
    <source>
        <dbReference type="EMBL" id="GJJ13034.1"/>
    </source>
</evidence>
<dbReference type="EMBL" id="BPWL01000008">
    <property type="protein sequence ID" value="GJJ13034.1"/>
    <property type="molecule type" value="Genomic_DNA"/>
</dbReference>
<feature type="compositionally biased region" description="Polar residues" evidence="1">
    <location>
        <begin position="236"/>
        <end position="253"/>
    </location>
</feature>
<gene>
    <name evidence="2" type="ORF">Clacol_007283</name>
</gene>
<dbReference type="Proteomes" id="UP001050691">
    <property type="component" value="Unassembled WGS sequence"/>
</dbReference>
<name>A0AAV5AEG9_9AGAM</name>
<sequence>MQHVGQLESLKYRLNQLNESIRSLQFFIHNNGHPSMPPWPDILARYNLLLSQIHALFNALSYIPQQQQQQKQQEGSRLNITKPLQNLVVYPSVLITPHQLDHGLQQLFRTSQTPEVLKEEDGIVRRIGSMLKTSTPEGVPLHQTPEGCLQVVQECTEIKHEHDARVERAVRAVTLLKDRYDWHARVEPQEEQEQEEQDATPEDENMNINTANVDDGDIIMDVPPPPEFESEPQPPTNNEAQNDWNSEASTPPLAQSDAVDAASVTEAVLGESSTGASDAPPG</sequence>
<accession>A0AAV5AEG9</accession>
<dbReference type="AlphaFoldDB" id="A0AAV5AEG9"/>
<evidence type="ECO:0000256" key="1">
    <source>
        <dbReference type="SAM" id="MobiDB-lite"/>
    </source>
</evidence>